<dbReference type="KEGG" id="cch:Cag_0750"/>
<dbReference type="EMBL" id="CP000108">
    <property type="protein sequence ID" value="ABB28019.1"/>
    <property type="molecule type" value="Genomic_DNA"/>
</dbReference>
<dbReference type="STRING" id="340177.Cag_0750"/>
<dbReference type="HOGENOM" id="CLU_1472708_0_0_10"/>
<accession>Q3ASK6</accession>
<dbReference type="AlphaFoldDB" id="Q3ASK6"/>
<reference evidence="1" key="1">
    <citation type="submission" date="2005-08" db="EMBL/GenBank/DDBJ databases">
        <title>Complete sequence of Chlorobium chlorochromatii CaD3.</title>
        <authorList>
            <person name="Copeland A."/>
            <person name="Lucas S."/>
            <person name="Lapidus A."/>
            <person name="Barry K."/>
            <person name="Detter J.C."/>
            <person name="Glavina T."/>
            <person name="Hammon N."/>
            <person name="Israni S."/>
            <person name="Pitluck S."/>
            <person name="Bryant D."/>
            <person name="Schmutz J."/>
            <person name="Larimer F."/>
            <person name="Land M."/>
            <person name="Kyrpides N."/>
            <person name="Ivanova N."/>
            <person name="Richardson P."/>
        </authorList>
    </citation>
    <scope>NUCLEOTIDE SEQUENCE [LARGE SCALE GENOMIC DNA]</scope>
    <source>
        <strain evidence="1">CaD3</strain>
    </source>
</reference>
<protein>
    <submittedName>
        <fullName evidence="1">Uncharacterized protein</fullName>
    </submittedName>
</protein>
<evidence type="ECO:0000313" key="1">
    <source>
        <dbReference type="EMBL" id="ABB28019.1"/>
    </source>
</evidence>
<organism evidence="1">
    <name type="scientific">Chlorobium chlorochromatii (strain CaD3)</name>
    <dbReference type="NCBI Taxonomy" id="340177"/>
    <lineage>
        <taxon>Bacteria</taxon>
        <taxon>Pseudomonadati</taxon>
        <taxon>Chlorobiota</taxon>
        <taxon>Chlorobiia</taxon>
        <taxon>Chlorobiales</taxon>
        <taxon>Chlorobiaceae</taxon>
        <taxon>Chlorobium/Pelodictyon group</taxon>
        <taxon>Chlorobium</taxon>
    </lineage>
</organism>
<proteinExistence type="predicted"/>
<sequence length="183" mass="21151">MNFGAWDGKHFSNCNHLIANQWKGCFIEGNIDRYRELVATYSENKDVVCLNFFIKYQSRLLLIEFNPTIPNDVIFIQEKSNNVHQGSSLLALIILGKEKGYELVCCTTCNAFFVKKELYSFFNLKSNSIYSLYQPLCDGRIFHGYDSKIFVVGMSKLLWSNISIDSSDFQVLPKSMRYFNDAQ</sequence>
<dbReference type="eggNOG" id="ENOG5032UUA">
    <property type="taxonomic scope" value="Bacteria"/>
</dbReference>
<name>Q3ASK6_CHLCH</name>
<gene>
    <name evidence="1" type="ordered locus">Cag_0750</name>
</gene>